<gene>
    <name evidence="1" type="ORF">FAM6012_02869</name>
</gene>
<sequence>MNRDALRKVVQKYLYNNHLKIPELVKLTGISDRTIRRFLNTKEGISKTILQKLNYVCAQVRFAVVGFRSGKVYFQGKDHADCSRWINNQSSHKNTSHEYGKVVLNIKEPLVIKKLPTES</sequence>
<dbReference type="Proteomes" id="UP000284123">
    <property type="component" value="Unassembled WGS sequence"/>
</dbReference>
<proteinExistence type="predicted"/>
<evidence type="ECO:0000313" key="1">
    <source>
        <dbReference type="EMBL" id="RNE26259.1"/>
    </source>
</evidence>
<reference evidence="1 2" key="1">
    <citation type="journal article" date="2018" name="Front. Microbiol.">
        <title>Conversion of Methionine to Cysteine in Lactobacillus paracasei Depends on the Highly Mobile cysK-ctl-cysE Gene Cluster.</title>
        <authorList>
            <person name="Wuthrich D."/>
            <person name="Irmler S."/>
            <person name="Berthoud H."/>
            <person name="Guggenbuhl B."/>
            <person name="Eugster E."/>
            <person name="Bruggmann R."/>
        </authorList>
    </citation>
    <scope>NUCLEOTIDE SEQUENCE [LARGE SCALE GENOMIC DNA]</scope>
    <source>
        <strain evidence="1 2">FAM6012</strain>
    </source>
</reference>
<evidence type="ECO:0000313" key="2">
    <source>
        <dbReference type="Proteomes" id="UP000284123"/>
    </source>
</evidence>
<accession>A0A422LGB5</accession>
<comment type="caution">
    <text evidence="1">The sequence shown here is derived from an EMBL/GenBank/DDBJ whole genome shotgun (WGS) entry which is preliminary data.</text>
</comment>
<protein>
    <submittedName>
        <fullName evidence="1">Uncharacterized protein</fullName>
    </submittedName>
</protein>
<dbReference type="RefSeq" id="WP_016369452.1">
    <property type="nucleotide sequence ID" value="NZ_BDIT01000042.1"/>
</dbReference>
<dbReference type="AlphaFoldDB" id="A0A422LGB5"/>
<dbReference type="EMBL" id="LKGI01000108">
    <property type="protein sequence ID" value="RNE26259.1"/>
    <property type="molecule type" value="Genomic_DNA"/>
</dbReference>
<name>A0A422LGB5_LACPA</name>
<organism evidence="1 2">
    <name type="scientific">Lacticaseibacillus paracasei</name>
    <name type="common">Lactobacillus paracasei</name>
    <dbReference type="NCBI Taxonomy" id="1597"/>
    <lineage>
        <taxon>Bacteria</taxon>
        <taxon>Bacillati</taxon>
        <taxon>Bacillota</taxon>
        <taxon>Bacilli</taxon>
        <taxon>Lactobacillales</taxon>
        <taxon>Lactobacillaceae</taxon>
        <taxon>Lacticaseibacillus</taxon>
    </lineage>
</organism>